<keyword evidence="4" id="KW-1185">Reference proteome</keyword>
<keyword evidence="1" id="KW-1015">Disulfide bond</keyword>
<dbReference type="GO" id="GO:0015031">
    <property type="term" value="P:protein transport"/>
    <property type="evidence" value="ECO:0007669"/>
    <property type="project" value="UniProtKB-KW"/>
</dbReference>
<dbReference type="GO" id="GO:0005743">
    <property type="term" value="C:mitochondrial inner membrane"/>
    <property type="evidence" value="ECO:0007669"/>
    <property type="project" value="UniProtKB-SubCell"/>
</dbReference>
<evidence type="ECO:0000259" key="2">
    <source>
        <dbReference type="Pfam" id="PF02953"/>
    </source>
</evidence>
<comment type="subcellular location">
    <subcellularLocation>
        <location evidence="1">Mitochondrion inner membrane</location>
        <topology evidence="1">Peripheral membrane protein</topology>
        <orientation evidence="1">Intermembrane side</orientation>
    </subcellularLocation>
</comment>
<dbReference type="EMBL" id="AZIL01002098">
    <property type="protein sequence ID" value="EWM22747.1"/>
    <property type="molecule type" value="Genomic_DNA"/>
</dbReference>
<dbReference type="Gene3D" id="1.10.287.810">
    <property type="entry name" value="Mitochondrial import inner membrane translocase subunit tim13 like domains"/>
    <property type="match status" value="1"/>
</dbReference>
<keyword evidence="1" id="KW-0999">Mitochondrion inner membrane</keyword>
<dbReference type="InterPro" id="IPR035427">
    <property type="entry name" value="Tim10-like_dom_sf"/>
</dbReference>
<dbReference type="OrthoDB" id="7813104at2759"/>
<sequence>MQLRSWVERLCHITCAGGLAIVTSPTDRTSVDMAQKLTPDQQEAVIHKFRAEMAAQAMQELVQKMTDKCFSKCTGKSGNRLDSKEQNCVAMCMDRYIETMNVVQHSLSERSATR</sequence>
<keyword evidence="1" id="KW-0811">Translocation</keyword>
<accession>W7T8J9</accession>
<keyword evidence="1" id="KW-0653">Protein transport</keyword>
<evidence type="ECO:0000313" key="3">
    <source>
        <dbReference type="EMBL" id="EWM22747.1"/>
    </source>
</evidence>
<keyword evidence="1" id="KW-0813">Transport</keyword>
<dbReference type="AlphaFoldDB" id="W7T8J9"/>
<feature type="domain" description="Tim10-like" evidence="2">
    <location>
        <begin position="50"/>
        <end position="108"/>
    </location>
</feature>
<protein>
    <recommendedName>
        <fullName evidence="1">Mitochondrial import inner membrane translocase subunit</fullName>
    </recommendedName>
</protein>
<evidence type="ECO:0000313" key="4">
    <source>
        <dbReference type="Proteomes" id="UP000019335"/>
    </source>
</evidence>
<comment type="function">
    <text evidence="1">Mitochondrial intermembrane chaperone that participates in the import and insertion of some multi-pass transmembrane proteins into the mitochondrial inner membrane. Also required for the transfer of beta-barrel precursors from the TOM complex to the sorting and assembly machinery (SAM complex) of the outer membrane. Acts as a chaperone-like protein that protects the hydrophobic precursors from aggregation and guide them through the mitochondrial intermembrane space.</text>
</comment>
<dbReference type="Pfam" id="PF02953">
    <property type="entry name" value="zf-Tim10_DDP"/>
    <property type="match status" value="1"/>
</dbReference>
<name>W7T8J9_9STRA</name>
<comment type="caution">
    <text evidence="3">The sequence shown here is derived from an EMBL/GenBank/DDBJ whole genome shotgun (WGS) entry which is preliminary data.</text>
</comment>
<keyword evidence="1" id="KW-0472">Membrane</keyword>
<keyword evidence="1" id="KW-0496">Mitochondrion</keyword>
<organism evidence="3 4">
    <name type="scientific">Nannochloropsis gaditana</name>
    <dbReference type="NCBI Taxonomy" id="72520"/>
    <lineage>
        <taxon>Eukaryota</taxon>
        <taxon>Sar</taxon>
        <taxon>Stramenopiles</taxon>
        <taxon>Ochrophyta</taxon>
        <taxon>Eustigmatophyceae</taxon>
        <taxon>Eustigmatales</taxon>
        <taxon>Monodopsidaceae</taxon>
        <taxon>Nannochloropsis</taxon>
    </lineage>
</organism>
<dbReference type="SUPFAM" id="SSF144122">
    <property type="entry name" value="Tim10-like"/>
    <property type="match status" value="1"/>
</dbReference>
<gene>
    <name evidence="3" type="ORF">Naga_100143g2</name>
</gene>
<dbReference type="Proteomes" id="UP000019335">
    <property type="component" value="Unassembled WGS sequence"/>
</dbReference>
<comment type="subunit">
    <text evidence="1">Heterohexamer.</text>
</comment>
<comment type="domain">
    <text evidence="1">The twin CX3C motif contains 4 conserved Cys residues that form 2 disulfide bonds in the mitochondrial intermembrane space.</text>
</comment>
<reference evidence="3 4" key="1">
    <citation type="journal article" date="2014" name="Mol. Plant">
        <title>Chromosome Scale Genome Assembly and Transcriptome Profiling of Nannochloropsis gaditana in Nitrogen Depletion.</title>
        <authorList>
            <person name="Corteggiani Carpinelli E."/>
            <person name="Telatin A."/>
            <person name="Vitulo N."/>
            <person name="Forcato C."/>
            <person name="D'Angelo M."/>
            <person name="Schiavon R."/>
            <person name="Vezzi A."/>
            <person name="Giacometti G.M."/>
            <person name="Morosinotto T."/>
            <person name="Valle G."/>
        </authorList>
    </citation>
    <scope>NUCLEOTIDE SEQUENCE [LARGE SCALE GENOMIC DNA]</scope>
    <source>
        <strain evidence="3 4">B-31</strain>
    </source>
</reference>
<comment type="similarity">
    <text evidence="1">Belongs to the small Tim family.</text>
</comment>
<evidence type="ECO:0000256" key="1">
    <source>
        <dbReference type="RuleBase" id="RU367043"/>
    </source>
</evidence>
<dbReference type="InterPro" id="IPR004217">
    <property type="entry name" value="Tim10-like"/>
</dbReference>
<keyword evidence="1" id="KW-0143">Chaperone</keyword>
<proteinExistence type="inferred from homology"/>